<keyword evidence="1" id="KW-0472">Membrane</keyword>
<keyword evidence="1" id="KW-1133">Transmembrane helix</keyword>
<evidence type="ECO:0008006" key="4">
    <source>
        <dbReference type="Google" id="ProtNLM"/>
    </source>
</evidence>
<comment type="caution">
    <text evidence="2">The sequence shown here is derived from an EMBL/GenBank/DDBJ whole genome shotgun (WGS) entry which is preliminary data.</text>
</comment>
<keyword evidence="3" id="KW-1185">Reference proteome</keyword>
<name>A0ABP5QCL7_9MICO</name>
<protein>
    <recommendedName>
        <fullName evidence="4">DUF4190 domain-containing protein</fullName>
    </recommendedName>
</protein>
<feature type="transmembrane region" description="Helical" evidence="1">
    <location>
        <begin position="36"/>
        <end position="59"/>
    </location>
</feature>
<dbReference type="Proteomes" id="UP001500929">
    <property type="component" value="Unassembled WGS sequence"/>
</dbReference>
<proteinExistence type="predicted"/>
<evidence type="ECO:0000313" key="2">
    <source>
        <dbReference type="EMBL" id="GAA2231568.1"/>
    </source>
</evidence>
<reference evidence="3" key="1">
    <citation type="journal article" date="2019" name="Int. J. Syst. Evol. Microbiol.">
        <title>The Global Catalogue of Microorganisms (GCM) 10K type strain sequencing project: providing services to taxonomists for standard genome sequencing and annotation.</title>
        <authorList>
            <consortium name="The Broad Institute Genomics Platform"/>
            <consortium name="The Broad Institute Genome Sequencing Center for Infectious Disease"/>
            <person name="Wu L."/>
            <person name="Ma J."/>
        </authorList>
    </citation>
    <scope>NUCLEOTIDE SEQUENCE [LARGE SCALE GENOMIC DNA]</scope>
    <source>
        <strain evidence="3">JCM 16117</strain>
    </source>
</reference>
<organism evidence="2 3">
    <name type="scientific">Herbiconiux moechotypicola</name>
    <dbReference type="NCBI Taxonomy" id="637393"/>
    <lineage>
        <taxon>Bacteria</taxon>
        <taxon>Bacillati</taxon>
        <taxon>Actinomycetota</taxon>
        <taxon>Actinomycetes</taxon>
        <taxon>Micrococcales</taxon>
        <taxon>Microbacteriaceae</taxon>
        <taxon>Herbiconiux</taxon>
    </lineage>
</organism>
<evidence type="ECO:0000313" key="3">
    <source>
        <dbReference type="Proteomes" id="UP001500929"/>
    </source>
</evidence>
<sequence>MAGLPLWVVIGIVVGIVLSANGLSACATNVTRGRGLAIGGIALGRAAALGGISLIISVVSS</sequence>
<dbReference type="EMBL" id="BAAAQY010000004">
    <property type="protein sequence ID" value="GAA2231568.1"/>
    <property type="molecule type" value="Genomic_DNA"/>
</dbReference>
<evidence type="ECO:0000256" key="1">
    <source>
        <dbReference type="SAM" id="Phobius"/>
    </source>
</evidence>
<keyword evidence="1" id="KW-0812">Transmembrane</keyword>
<gene>
    <name evidence="2" type="ORF">GCM10009851_15650</name>
</gene>
<accession>A0ABP5QCL7</accession>
<feature type="transmembrane region" description="Helical" evidence="1">
    <location>
        <begin position="6"/>
        <end position="24"/>
    </location>
</feature>